<evidence type="ECO:0000256" key="6">
    <source>
        <dbReference type="ARBA" id="ARBA00034110"/>
    </source>
</evidence>
<feature type="compositionally biased region" description="Polar residues" evidence="10">
    <location>
        <begin position="447"/>
        <end position="457"/>
    </location>
</feature>
<comment type="subcellular location">
    <subcellularLocation>
        <location evidence="6">Postsynapse</location>
    </subcellularLocation>
</comment>
<sequence>MTLTQKTADHITLGGDDILGTTEKRKKFKGPVCSIHWLLAGNIHPNVQEDVFRLSLAKGVSMSLPSSPLLPRQSYLMPLRPSKRSPGPIRKPKYVESPRVPSDAIVSALRKVADNKESSHNGEFSEKQPSSSSPATQELMTRLGFLLGEGIPGTARIPMDDKNEKKCSVTSQGISPCSTLTSSTASPSTDSPCSTLNSTTSRPPLGRSSPCGTITSPSSTLESKDSGIIATITSSSENDDRSGSSLEWSKDGSLRGSGRHGLAQSVRADTCSPVAEEDSNSQSAGAPQPPTTSSTKLEDLSFLDEQRNTPLRTSIRLPWHNTGGRPPQDSKARFAPYKPMDIMLKPLLFEVPSITTDSVFVGRDWLFQQLEDVLKASESTENHGAVVVGSVGYGKTAIISRLVALSCHGGRMRQIASNSPSASPKSNQCYTELPLSQPPQPTPPSSATNTLRTNSCPGTPEMQRCREEAVKRLAAKVVAYHYCQADNTYTCLVPEFVHSIAALLCRAHQLSAYRELLLKEPHLQSMLSLRSCVQDPMAAFRRGVLEPLANLRKERRIPEEDHIILIDGLNEAEFHKPDYGDTIASFITKIIAKFPPWLKLVVTVRVNLLEITSLLPFSEISLDDFSDNKEISNDLNAYIQYRINGSKDIMNNISLNGKADPITVGKLSSHLISRSQGSYLYLKLTLDLFERGHLVIKSASYKVVPVSLAELYQLQCNMKFMTNSAFERSLPILNVALASLHPMTDEQLFQAINAGFIQGELPWEDFQQRMELLSCFLIKRRDKTRMFCHPSFREWLVWRADGESTDFLCDPRTGHALMAFMLSRQEGKLNRQQTMELGHHILKAHIFKGLSKKTGVSSSVLQALWISSSADGLSAALASLRNLYTPNVKVSRLLMLGGANVNYRTEVLNNAPVLCVQCHLGHQEIASLLLEFGASVDVVSENGMNPLCFSAAAGHLGLVMLLCKRGSKVDHVDKSGQCALVHAALRGHPEIIQYLLELEWSAEGQQQDCALKNKALQQALIAASSMGHTQVVRGLLALNNEHAVQIDSHDTLWGETALTAAAGRGKMEVCNFLLEQGAVVQQVNRRGVSPLFCAVRQGHWQIGEMLLQQGADINISDKQGRTLLMVAACEGHLSTVEFLLSKGASLTSMDKEGLTPLGLFFKKKKFFFFWGVTTTTKKKPLFFLHVDYSGMRPLDRAIGCRNTSVVVTLLKKGAKLGNAAWAMATSKPDILIILLQKLMEEGNLLYKKGKMKEAAQRYQYALRKFPREGFGDDLKAFKDLRVSLYLNLSRCRRKTNVSLSRDTFFSPPFGLNLLKSSCETISVPACASLSAQLNCAEQLCLFLFEFSPNVLTE</sequence>
<feature type="compositionally biased region" description="Basic and acidic residues" evidence="10">
    <location>
        <begin position="113"/>
        <end position="126"/>
    </location>
</feature>
<dbReference type="Pfam" id="PF00023">
    <property type="entry name" value="Ank"/>
    <property type="match status" value="1"/>
</dbReference>
<dbReference type="PROSITE" id="PS50297">
    <property type="entry name" value="ANK_REP_REGION"/>
    <property type="match status" value="3"/>
</dbReference>
<feature type="repeat" description="ANK" evidence="8">
    <location>
        <begin position="1053"/>
        <end position="1085"/>
    </location>
</feature>
<dbReference type="Gene3D" id="1.25.40.10">
    <property type="entry name" value="Tetratricopeptide repeat domain"/>
    <property type="match status" value="1"/>
</dbReference>
<proteinExistence type="inferred from homology"/>
<feature type="region of interest" description="Disordered" evidence="10">
    <location>
        <begin position="113"/>
        <end position="136"/>
    </location>
</feature>
<feature type="domain" description="TANC1/2-like winged helix" evidence="12">
    <location>
        <begin position="719"/>
        <end position="871"/>
    </location>
</feature>
<evidence type="ECO:0000256" key="1">
    <source>
        <dbReference type="ARBA" id="ARBA00022553"/>
    </source>
</evidence>
<keyword evidence="4" id="KW-0770">Synapse</keyword>
<feature type="repeat" description="ANK" evidence="8">
    <location>
        <begin position="942"/>
        <end position="974"/>
    </location>
</feature>
<evidence type="ECO:0000313" key="14">
    <source>
        <dbReference type="Proteomes" id="UP000694389"/>
    </source>
</evidence>
<dbReference type="GeneTree" id="ENSGT00940000155655"/>
<reference evidence="13" key="2">
    <citation type="submission" date="2025-09" db="UniProtKB">
        <authorList>
            <consortium name="Ensembl"/>
        </authorList>
    </citation>
    <scope>IDENTIFICATION</scope>
</reference>
<feature type="region of interest" description="Disordered" evidence="10">
    <location>
        <begin position="154"/>
        <end position="333"/>
    </location>
</feature>
<feature type="repeat" description="TPR" evidence="9">
    <location>
        <begin position="1235"/>
        <end position="1268"/>
    </location>
</feature>
<dbReference type="InterPro" id="IPR027417">
    <property type="entry name" value="P-loop_NTPase"/>
</dbReference>
<feature type="domain" description="TANC1/2-like AAA+ ATPase lid" evidence="11">
    <location>
        <begin position="622"/>
        <end position="717"/>
    </location>
</feature>
<reference evidence="13" key="1">
    <citation type="submission" date="2025-08" db="UniProtKB">
        <authorList>
            <consortium name="Ensembl"/>
        </authorList>
    </citation>
    <scope>IDENTIFICATION</scope>
</reference>
<dbReference type="PROSITE" id="PS50005">
    <property type="entry name" value="TPR"/>
    <property type="match status" value="1"/>
</dbReference>
<evidence type="ECO:0000256" key="3">
    <source>
        <dbReference type="ARBA" id="ARBA00022803"/>
    </source>
</evidence>
<feature type="repeat" description="ANK" evidence="8">
    <location>
        <begin position="1086"/>
        <end position="1118"/>
    </location>
</feature>
<dbReference type="Gene3D" id="1.25.40.20">
    <property type="entry name" value="Ankyrin repeat-containing domain"/>
    <property type="match status" value="2"/>
</dbReference>
<dbReference type="Proteomes" id="UP000694389">
    <property type="component" value="Unassembled WGS sequence"/>
</dbReference>
<dbReference type="Pfam" id="PF25520">
    <property type="entry name" value="AAA_lid_TANC1"/>
    <property type="match status" value="1"/>
</dbReference>
<feature type="compositionally biased region" description="Low complexity" evidence="10">
    <location>
        <begin position="416"/>
        <end position="427"/>
    </location>
</feature>
<dbReference type="InterPro" id="IPR019734">
    <property type="entry name" value="TPR_rpt"/>
</dbReference>
<name>A0A8C4E686_DICLA</name>
<keyword evidence="14" id="KW-1185">Reference proteome</keyword>
<keyword evidence="5 8" id="KW-0040">ANK repeat</keyword>
<evidence type="ECO:0000313" key="13">
    <source>
        <dbReference type="Ensembl" id="ENSDLAP00005014412.2"/>
    </source>
</evidence>
<evidence type="ECO:0000256" key="2">
    <source>
        <dbReference type="ARBA" id="ARBA00022737"/>
    </source>
</evidence>
<feature type="repeat" description="ANK" evidence="8">
    <location>
        <begin position="1119"/>
        <end position="1151"/>
    </location>
</feature>
<dbReference type="Pfam" id="PF25521">
    <property type="entry name" value="WHD_TANC1"/>
    <property type="match status" value="1"/>
</dbReference>
<keyword evidence="2" id="KW-0677">Repeat</keyword>
<dbReference type="PROSITE" id="PS50088">
    <property type="entry name" value="ANK_REPEAT"/>
    <property type="match status" value="4"/>
</dbReference>
<keyword evidence="1" id="KW-0597">Phosphoprotein</keyword>
<dbReference type="Pfam" id="PF12796">
    <property type="entry name" value="Ank_2"/>
    <property type="match status" value="2"/>
</dbReference>
<feature type="compositionally biased region" description="Polar residues" evidence="10">
    <location>
        <begin position="210"/>
        <end position="221"/>
    </location>
</feature>
<dbReference type="InterPro" id="IPR002110">
    <property type="entry name" value="Ankyrin_rpt"/>
</dbReference>
<feature type="compositionally biased region" description="Basic and acidic residues" evidence="10">
    <location>
        <begin position="158"/>
        <end position="167"/>
    </location>
</feature>
<protein>
    <submittedName>
        <fullName evidence="13">Tetratricopeptide repeat, ankyrin repeat and coiled-coil containing 1b</fullName>
    </submittedName>
</protein>
<accession>A0A8C4E686</accession>
<evidence type="ECO:0000256" key="10">
    <source>
        <dbReference type="SAM" id="MobiDB-lite"/>
    </source>
</evidence>
<evidence type="ECO:0000256" key="9">
    <source>
        <dbReference type="PROSITE-ProRule" id="PRU00339"/>
    </source>
</evidence>
<dbReference type="GO" id="GO:0098794">
    <property type="term" value="C:postsynapse"/>
    <property type="evidence" value="ECO:0007669"/>
    <property type="project" value="UniProtKB-SubCell"/>
</dbReference>
<dbReference type="PANTHER" id="PTHR24166">
    <property type="entry name" value="ROLLING PEBBLES, ISOFORM B"/>
    <property type="match status" value="1"/>
</dbReference>
<evidence type="ECO:0000256" key="8">
    <source>
        <dbReference type="PROSITE-ProRule" id="PRU00023"/>
    </source>
</evidence>
<feature type="compositionally biased region" description="Basic and acidic residues" evidence="10">
    <location>
        <begin position="238"/>
        <end position="253"/>
    </location>
</feature>
<dbReference type="InterPro" id="IPR011990">
    <property type="entry name" value="TPR-like_helical_dom_sf"/>
</dbReference>
<dbReference type="SUPFAM" id="SSF52540">
    <property type="entry name" value="P-loop containing nucleoside triphosphate hydrolases"/>
    <property type="match status" value="1"/>
</dbReference>
<feature type="region of interest" description="Disordered" evidence="10">
    <location>
        <begin position="71"/>
        <end position="97"/>
    </location>
</feature>
<organism evidence="13 14">
    <name type="scientific">Dicentrarchus labrax</name>
    <name type="common">European seabass</name>
    <name type="synonym">Morone labrax</name>
    <dbReference type="NCBI Taxonomy" id="13489"/>
    <lineage>
        <taxon>Eukaryota</taxon>
        <taxon>Metazoa</taxon>
        <taxon>Chordata</taxon>
        <taxon>Craniata</taxon>
        <taxon>Vertebrata</taxon>
        <taxon>Euteleostomi</taxon>
        <taxon>Actinopterygii</taxon>
        <taxon>Neopterygii</taxon>
        <taxon>Teleostei</taxon>
        <taxon>Neoteleostei</taxon>
        <taxon>Acanthomorphata</taxon>
        <taxon>Eupercaria</taxon>
        <taxon>Moronidae</taxon>
        <taxon>Dicentrarchus</taxon>
    </lineage>
</organism>
<dbReference type="SUPFAM" id="SSF48452">
    <property type="entry name" value="TPR-like"/>
    <property type="match status" value="1"/>
</dbReference>
<evidence type="ECO:0000256" key="5">
    <source>
        <dbReference type="ARBA" id="ARBA00023043"/>
    </source>
</evidence>
<feature type="region of interest" description="Disordered" evidence="10">
    <location>
        <begin position="415"/>
        <end position="460"/>
    </location>
</feature>
<feature type="compositionally biased region" description="Polar residues" evidence="10">
    <location>
        <begin position="280"/>
        <end position="295"/>
    </location>
</feature>
<dbReference type="SMART" id="SM00248">
    <property type="entry name" value="ANK"/>
    <property type="match status" value="9"/>
</dbReference>
<evidence type="ECO:0000256" key="4">
    <source>
        <dbReference type="ARBA" id="ARBA00023018"/>
    </source>
</evidence>
<feature type="compositionally biased region" description="Polar residues" evidence="10">
    <location>
        <begin position="127"/>
        <end position="136"/>
    </location>
</feature>
<dbReference type="InterPro" id="IPR058018">
    <property type="entry name" value="AAA_lid_TANC1/2"/>
</dbReference>
<dbReference type="InterPro" id="IPR050889">
    <property type="entry name" value="Dendritic_Spine_Reg/Scaffold"/>
</dbReference>
<dbReference type="FunFam" id="1.25.40.20:FF:000036">
    <property type="entry name" value="protein TANC2 isoform X2"/>
    <property type="match status" value="1"/>
</dbReference>
<evidence type="ECO:0000259" key="11">
    <source>
        <dbReference type="Pfam" id="PF25520"/>
    </source>
</evidence>
<evidence type="ECO:0000259" key="12">
    <source>
        <dbReference type="Pfam" id="PF25521"/>
    </source>
</evidence>
<dbReference type="SUPFAM" id="SSF48403">
    <property type="entry name" value="Ankyrin repeat"/>
    <property type="match status" value="1"/>
</dbReference>
<dbReference type="InterPro" id="IPR058056">
    <property type="entry name" value="WH_TANC1/2"/>
</dbReference>
<dbReference type="PANTHER" id="PTHR24166:SF23">
    <property type="entry name" value="PROTEIN TANC1"/>
    <property type="match status" value="1"/>
</dbReference>
<feature type="compositionally biased region" description="Basic and acidic residues" evidence="10">
    <location>
        <begin position="296"/>
        <end position="307"/>
    </location>
</feature>
<dbReference type="InterPro" id="IPR036770">
    <property type="entry name" value="Ankyrin_rpt-contain_sf"/>
</dbReference>
<dbReference type="Ensembl" id="ENSDLAT00005015684.2">
    <property type="protein sequence ID" value="ENSDLAP00005014412.2"/>
    <property type="gene ID" value="ENSDLAG00005005119.2"/>
</dbReference>
<feature type="compositionally biased region" description="Low complexity" evidence="10">
    <location>
        <begin position="175"/>
        <end position="195"/>
    </location>
</feature>
<comment type="similarity">
    <text evidence="7">Belongs to the TANC family.</text>
</comment>
<keyword evidence="3 9" id="KW-0802">TPR repeat</keyword>
<evidence type="ECO:0000256" key="7">
    <source>
        <dbReference type="ARBA" id="ARBA00038259"/>
    </source>
</evidence>